<dbReference type="Proteomes" id="UP001604336">
    <property type="component" value="Unassembled WGS sequence"/>
</dbReference>
<reference evidence="3" key="1">
    <citation type="submission" date="2024-07" db="EMBL/GenBank/DDBJ databases">
        <title>Two chromosome-level genome assemblies of Korean endemic species Abeliophyllum distichum and Forsythia ovata (Oleaceae).</title>
        <authorList>
            <person name="Jang H."/>
        </authorList>
    </citation>
    <scope>NUCLEOTIDE SEQUENCE [LARGE SCALE GENOMIC DNA]</scope>
</reference>
<evidence type="ECO:0000256" key="1">
    <source>
        <dbReference type="SAM" id="MobiDB-lite"/>
    </source>
</evidence>
<feature type="compositionally biased region" description="Basic and acidic residues" evidence="1">
    <location>
        <begin position="8"/>
        <end position="21"/>
    </location>
</feature>
<dbReference type="PANTHER" id="PTHR48435:SF1">
    <property type="entry name" value="POLYPROTEIN"/>
    <property type="match status" value="1"/>
</dbReference>
<dbReference type="InterPro" id="IPR053098">
    <property type="entry name" value="Petuviruses_polyprotein"/>
</dbReference>
<gene>
    <name evidence="2" type="ORF">Adt_18929</name>
</gene>
<protein>
    <submittedName>
        <fullName evidence="2">Zinc finger protein</fullName>
    </submittedName>
</protein>
<keyword evidence="3" id="KW-1185">Reference proteome</keyword>
<evidence type="ECO:0000313" key="2">
    <source>
        <dbReference type="EMBL" id="KAL2513329.1"/>
    </source>
</evidence>
<dbReference type="AlphaFoldDB" id="A0ABD1TKS4"/>
<proteinExistence type="predicted"/>
<dbReference type="PANTHER" id="PTHR48435">
    <property type="entry name" value="POLYPROTEIN"/>
    <property type="match status" value="1"/>
</dbReference>
<sequence>MANNAQTSHEEYDEREEHNEEPTEELVQVEPAIIPKEEVTENPHALLNPGFQNPSNSSVKFTFDDVPLHKWKTRFQKMQAWCFAELQRPNMTHAAVIKSFLARLTSFIKVWFDSLGQYHQLQYLNTPTVEGFIGALYWKFCRKQDHLWDITKEEFFKLTCCSNNPKDLDKHFQNAVRCFYLIRGMDDLNIRQAYLESIPQHLGQEALRVIEMKGQSLGTTSFGELHNMVQGTLKKLCNQQTFLTDIQTTCIKLEKACEHPELKIKCLHDNKSCSCPRKKKHHFKKFKFRKKYPKPFPNKRRFFRCKFSRKKEIVGSFADKRNTLKRTAQNKKGESASADLCYHSY</sequence>
<name>A0ABD1TKS4_9LAMI</name>
<evidence type="ECO:0000313" key="3">
    <source>
        <dbReference type="Proteomes" id="UP001604336"/>
    </source>
</evidence>
<comment type="caution">
    <text evidence="2">The sequence shown here is derived from an EMBL/GenBank/DDBJ whole genome shotgun (WGS) entry which is preliminary data.</text>
</comment>
<accession>A0ABD1TKS4</accession>
<organism evidence="2 3">
    <name type="scientific">Abeliophyllum distichum</name>
    <dbReference type="NCBI Taxonomy" id="126358"/>
    <lineage>
        <taxon>Eukaryota</taxon>
        <taxon>Viridiplantae</taxon>
        <taxon>Streptophyta</taxon>
        <taxon>Embryophyta</taxon>
        <taxon>Tracheophyta</taxon>
        <taxon>Spermatophyta</taxon>
        <taxon>Magnoliopsida</taxon>
        <taxon>eudicotyledons</taxon>
        <taxon>Gunneridae</taxon>
        <taxon>Pentapetalae</taxon>
        <taxon>asterids</taxon>
        <taxon>lamiids</taxon>
        <taxon>Lamiales</taxon>
        <taxon>Oleaceae</taxon>
        <taxon>Forsythieae</taxon>
        <taxon>Abeliophyllum</taxon>
    </lineage>
</organism>
<feature type="region of interest" description="Disordered" evidence="1">
    <location>
        <begin position="1"/>
        <end position="27"/>
    </location>
</feature>
<dbReference type="EMBL" id="JBFOLK010000005">
    <property type="protein sequence ID" value="KAL2513329.1"/>
    <property type="molecule type" value="Genomic_DNA"/>
</dbReference>